<name>A0A1S8KMW7_9LACT</name>
<keyword evidence="4 5" id="KW-0472">Membrane</keyword>
<accession>A0A1S8KMW7</accession>
<feature type="transmembrane region" description="Helical" evidence="5">
    <location>
        <begin position="82"/>
        <end position="99"/>
    </location>
</feature>
<evidence type="ECO:0000313" key="9">
    <source>
        <dbReference type="Proteomes" id="UP000249099"/>
    </source>
</evidence>
<reference evidence="7 9" key="2">
    <citation type="submission" date="2017-03" db="EMBL/GenBank/DDBJ databases">
        <title>wgs assembly of Dolosigranulum pigrum KPL CDC strains.</title>
        <authorList>
            <person name="Brugger S.D."/>
            <person name="Pettigrew M."/>
            <person name="Kong Y."/>
            <person name="Lemon K.P."/>
        </authorList>
    </citation>
    <scope>NUCLEOTIDE SEQUENCE [LARGE SCALE GENOMIC DNA]</scope>
    <source>
        <strain evidence="7 9">KPL1931_CDC4294-98</strain>
    </source>
</reference>
<dbReference type="GO" id="GO:0009403">
    <property type="term" value="P:toxin biosynthetic process"/>
    <property type="evidence" value="ECO:0007669"/>
    <property type="project" value="InterPro"/>
</dbReference>
<dbReference type="EMBL" id="NAQV01000015">
    <property type="protein sequence ID" value="RAN63556.1"/>
    <property type="molecule type" value="Genomic_DNA"/>
</dbReference>
<sequence>MLFTLAIIIILLLSIYVGIKRGIIYQLIMTIGFVLSYWIAINQYKVISYYVELIVPYGMPTSADENPFVLYSQDLIFNMRHAFYHGLSFFIVLALGWFITRLVGRLLQFISDLQVDSYVNLIGGAIISFFVHYVALFFILFVLSALPLNFIQRQFRSSSLSRAIVQYTPLLSEDAYQNWVTKTDQKLTDQK</sequence>
<keyword evidence="2 5" id="KW-0812">Transmembrane</keyword>
<reference evidence="6 8" key="1">
    <citation type="submission" date="2017-01" db="EMBL/GenBank/DDBJ databases">
        <title>Complete Genome Sequence of Dolosigranulum pigrum isolated from a Patient with interstitial lung disease.</title>
        <authorList>
            <person name="Mukhopadhyay R."/>
            <person name="Joaquin J."/>
            <person name="Hogue R."/>
            <person name="Fitzgerald S."/>
            <person name="Jospin G."/>
            <person name="Eisen J.A."/>
            <person name="Chaturvedi V."/>
        </authorList>
    </citation>
    <scope>NUCLEOTIDE SEQUENCE [LARGE SCALE GENOMIC DNA]</scope>
    <source>
        <strain evidence="6 8">15S00348</strain>
    </source>
</reference>
<dbReference type="GO" id="GO:0016020">
    <property type="term" value="C:membrane"/>
    <property type="evidence" value="ECO:0007669"/>
    <property type="project" value="UniProtKB-SubCell"/>
</dbReference>
<feature type="transmembrane region" description="Helical" evidence="5">
    <location>
        <begin position="119"/>
        <end position="146"/>
    </location>
</feature>
<evidence type="ECO:0000313" key="8">
    <source>
        <dbReference type="Proteomes" id="UP000190409"/>
    </source>
</evidence>
<evidence type="ECO:0000256" key="5">
    <source>
        <dbReference type="SAM" id="Phobius"/>
    </source>
</evidence>
<evidence type="ECO:0000256" key="3">
    <source>
        <dbReference type="ARBA" id="ARBA00022989"/>
    </source>
</evidence>
<organism evidence="6 8">
    <name type="scientific">Dolosigranulum pigrum</name>
    <dbReference type="NCBI Taxonomy" id="29394"/>
    <lineage>
        <taxon>Bacteria</taxon>
        <taxon>Bacillati</taxon>
        <taxon>Bacillota</taxon>
        <taxon>Bacilli</taxon>
        <taxon>Lactobacillales</taxon>
        <taxon>Carnobacteriaceae</taxon>
        <taxon>Dolosigranulum</taxon>
    </lineage>
</organism>
<dbReference type="AlphaFoldDB" id="A0A1S8KMW7"/>
<evidence type="ECO:0000256" key="4">
    <source>
        <dbReference type="ARBA" id="ARBA00023136"/>
    </source>
</evidence>
<dbReference type="Proteomes" id="UP000190409">
    <property type="component" value="Unassembled WGS sequence"/>
</dbReference>
<dbReference type="PANTHER" id="PTHR37306:SF1">
    <property type="entry name" value="COLICIN V PRODUCTION PROTEIN"/>
    <property type="match status" value="1"/>
</dbReference>
<evidence type="ECO:0000313" key="7">
    <source>
        <dbReference type="EMBL" id="RAN63556.1"/>
    </source>
</evidence>
<protein>
    <submittedName>
        <fullName evidence="6">Uncharacterized protein</fullName>
    </submittedName>
</protein>
<dbReference type="Proteomes" id="UP000249099">
    <property type="component" value="Unassembled WGS sequence"/>
</dbReference>
<evidence type="ECO:0000313" key="6">
    <source>
        <dbReference type="EMBL" id="OOL81056.1"/>
    </source>
</evidence>
<dbReference type="OrthoDB" id="1809613at2"/>
<comment type="subcellular location">
    <subcellularLocation>
        <location evidence="1">Membrane</location>
        <topology evidence="1">Multi-pass membrane protein</topology>
    </subcellularLocation>
</comment>
<evidence type="ECO:0000256" key="1">
    <source>
        <dbReference type="ARBA" id="ARBA00004141"/>
    </source>
</evidence>
<evidence type="ECO:0000256" key="2">
    <source>
        <dbReference type="ARBA" id="ARBA00022692"/>
    </source>
</evidence>
<dbReference type="RefSeq" id="WP_004635874.1">
    <property type="nucleotide sequence ID" value="NZ_CAJHJL010000002.1"/>
</dbReference>
<dbReference type="InterPro" id="IPR003825">
    <property type="entry name" value="Colicin-V_CvpA"/>
</dbReference>
<dbReference type="EMBL" id="MUYF01000003">
    <property type="protein sequence ID" value="OOL81056.1"/>
    <property type="molecule type" value="Genomic_DNA"/>
</dbReference>
<dbReference type="GeneID" id="42694285"/>
<dbReference type="PANTHER" id="PTHR37306">
    <property type="entry name" value="COLICIN V PRODUCTION PROTEIN"/>
    <property type="match status" value="1"/>
</dbReference>
<proteinExistence type="predicted"/>
<comment type="caution">
    <text evidence="6">The sequence shown here is derived from an EMBL/GenBank/DDBJ whole genome shotgun (WGS) entry which is preliminary data.</text>
</comment>
<dbReference type="Pfam" id="PF02674">
    <property type="entry name" value="Colicin_V"/>
    <property type="match status" value="1"/>
</dbReference>
<keyword evidence="3 5" id="KW-1133">Transmembrane helix</keyword>
<gene>
    <name evidence="7" type="ORF">B8A44_05380</name>
    <name evidence="6" type="ORF">BWX42_04180</name>
</gene>
<feature type="transmembrane region" description="Helical" evidence="5">
    <location>
        <begin position="24"/>
        <end position="41"/>
    </location>
</feature>